<evidence type="ECO:0000313" key="3">
    <source>
        <dbReference type="Proteomes" id="UP000187499"/>
    </source>
</evidence>
<gene>
    <name evidence="2" type="ORF">BTM29_10875</name>
</gene>
<reference evidence="3" key="1">
    <citation type="submission" date="2016-12" db="EMBL/GenBank/DDBJ databases">
        <authorList>
            <person name="Jung M.Y."/>
            <person name="Lee S.H."/>
        </authorList>
    </citation>
    <scope>NUCLEOTIDE SEQUENCE [LARGE SCALE GENOMIC DNA]</scope>
    <source>
        <strain evidence="3">WiKim39</strain>
    </source>
</reference>
<dbReference type="STRING" id="1847728.BTM29_10875"/>
<name>A0A1P8Q6E0_9LACO</name>
<dbReference type="KEGG" id="lalw:BTM29_10875"/>
<evidence type="ECO:0000313" key="2">
    <source>
        <dbReference type="EMBL" id="APX73408.1"/>
    </source>
</evidence>
<keyword evidence="1" id="KW-0963">Cytoplasm</keyword>
<evidence type="ECO:0000256" key="1">
    <source>
        <dbReference type="ARBA" id="ARBA00022490"/>
    </source>
</evidence>
<dbReference type="Pfam" id="PF09902">
    <property type="entry name" value="DUF2129"/>
    <property type="match status" value="1"/>
</dbReference>
<keyword evidence="3" id="KW-1185">Reference proteome</keyword>
<proteinExistence type="predicted"/>
<organism evidence="2 3">
    <name type="scientific">Companilactobacillus allii</name>
    <dbReference type="NCBI Taxonomy" id="1847728"/>
    <lineage>
        <taxon>Bacteria</taxon>
        <taxon>Bacillati</taxon>
        <taxon>Bacillota</taxon>
        <taxon>Bacilli</taxon>
        <taxon>Lactobacillales</taxon>
        <taxon>Lactobacillaceae</taxon>
        <taxon>Companilactobacillus</taxon>
    </lineage>
</organism>
<dbReference type="Proteomes" id="UP000187499">
    <property type="component" value="Chromosome"/>
</dbReference>
<dbReference type="RefSeq" id="WP_076618930.1">
    <property type="nucleotide sequence ID" value="NZ_CP019323.1"/>
</dbReference>
<protein>
    <recommendedName>
        <fullName evidence="4">DUF2129 domain-containing protein</fullName>
    </recommendedName>
</protein>
<dbReference type="EMBL" id="CP019323">
    <property type="protein sequence ID" value="APX73408.1"/>
    <property type="molecule type" value="Genomic_DNA"/>
</dbReference>
<dbReference type="OrthoDB" id="2990788at2"/>
<sequence length="90" mass="11091">MYKKVERQAMYVWVYSMKWKKKLQHFGTVRYVSPKMKYIMLYVNSNRVAEVKKELVSKNYVKRVTMAHRKELDEHYVLKDNAERKDKLEE</sequence>
<accession>A0A1P8Q6E0</accession>
<dbReference type="AlphaFoldDB" id="A0A1P8Q6E0"/>
<evidence type="ECO:0008006" key="4">
    <source>
        <dbReference type="Google" id="ProtNLM"/>
    </source>
</evidence>
<dbReference type="InterPro" id="IPR016979">
    <property type="entry name" value="DUF2129"/>
</dbReference>